<organism evidence="1 2">
    <name type="scientific">Choristoneura fumiferana</name>
    <name type="common">Spruce budworm moth</name>
    <name type="synonym">Archips fumiferana</name>
    <dbReference type="NCBI Taxonomy" id="7141"/>
    <lineage>
        <taxon>Eukaryota</taxon>
        <taxon>Metazoa</taxon>
        <taxon>Ecdysozoa</taxon>
        <taxon>Arthropoda</taxon>
        <taxon>Hexapoda</taxon>
        <taxon>Insecta</taxon>
        <taxon>Pterygota</taxon>
        <taxon>Neoptera</taxon>
        <taxon>Endopterygota</taxon>
        <taxon>Lepidoptera</taxon>
        <taxon>Glossata</taxon>
        <taxon>Ditrysia</taxon>
        <taxon>Tortricoidea</taxon>
        <taxon>Tortricidae</taxon>
        <taxon>Tortricinae</taxon>
        <taxon>Choristoneura</taxon>
    </lineage>
</organism>
<keyword evidence="2" id="KW-1185">Reference proteome</keyword>
<sequence>MRNEGSEVGDQQVTISVMDKPFHKCRLCLKLGEFCSIFEQDESIKLSEMVMSFANIQIFPGDGLTDRVCSSCLENLSTAYLFKLQCERINEILRKSPDENINNLPNFEYNIFMNKDFHMHAAKSMEGENVQNVIKEEGHTGASLEVSDETDSDVDSVICVYCNESHGNLGAHTCRVICNIEHNVLQQSSSSETLVATDVNSSDTDRLITTTPEKPPRLLVTCVLCDEKFNQYDAYVLHFNNCTLNVKLHHIVCPICHDIHTEKLAYLEHLRVIHFKYDHPVIDSDVDCVDKVPPVVEKTRRPIAVRRQIGWSIEDIYQEIDCKKIEDNQTPNSSPLKSLNATFSNHSTPKKVSFRKFFETSKAKTSNYLPFRKYIQSYRQKKKINNYSPIKDKLQVTGKLKACWHEEMSDTDYNSPSGTSEESWKLKQNLICTCNKSVFMLSEFINHPKILEIDNTSVEVAKAAVYWHLELQALSSKFPFEGKQIVLIMKKKYRQYYQMIFKTLKAKPITYDPRTPGSCCTADYCFVDMKVIQRVKLRFFARHNVPVFPYQYILVYLLNRGRVEDEHKYLLQEYQKIQSEDTVDLFNNTY</sequence>
<comment type="caution">
    <text evidence="1">The sequence shown here is derived from an EMBL/GenBank/DDBJ whole genome shotgun (WGS) entry which is preliminary data.</text>
</comment>
<reference evidence="1 2" key="1">
    <citation type="journal article" date="2022" name="Genome Biol. Evol.">
        <title>The Spruce Budworm Genome: Reconstructing the Evolutionary History of Antifreeze Proteins.</title>
        <authorList>
            <person name="Beliveau C."/>
            <person name="Gagne P."/>
            <person name="Picq S."/>
            <person name="Vernygora O."/>
            <person name="Keeling C.I."/>
            <person name="Pinkney K."/>
            <person name="Doucet D."/>
            <person name="Wen F."/>
            <person name="Johnston J.S."/>
            <person name="Maaroufi H."/>
            <person name="Boyle B."/>
            <person name="Laroche J."/>
            <person name="Dewar K."/>
            <person name="Juretic N."/>
            <person name="Blackburn G."/>
            <person name="Nisole A."/>
            <person name="Brunet B."/>
            <person name="Brandao M."/>
            <person name="Lumley L."/>
            <person name="Duan J."/>
            <person name="Quan G."/>
            <person name="Lucarotti C.J."/>
            <person name="Roe A.D."/>
            <person name="Sperling F.A.H."/>
            <person name="Levesque R.C."/>
            <person name="Cusson M."/>
        </authorList>
    </citation>
    <scope>NUCLEOTIDE SEQUENCE [LARGE SCALE GENOMIC DNA]</scope>
    <source>
        <strain evidence="1">Glfc:IPQL:Cfum</strain>
    </source>
</reference>
<dbReference type="EMBL" id="CM046131">
    <property type="protein sequence ID" value="KAI8429929.1"/>
    <property type="molecule type" value="Genomic_DNA"/>
</dbReference>
<accession>A0ACC0K0M5</accession>
<name>A0ACC0K0M5_CHOFU</name>
<gene>
    <name evidence="1" type="ORF">MSG28_000399</name>
</gene>
<evidence type="ECO:0000313" key="2">
    <source>
        <dbReference type="Proteomes" id="UP001064048"/>
    </source>
</evidence>
<protein>
    <submittedName>
        <fullName evidence="1">Uncharacterized protein</fullName>
    </submittedName>
</protein>
<dbReference type="Proteomes" id="UP001064048">
    <property type="component" value="Chromosome Z"/>
</dbReference>
<evidence type="ECO:0000313" key="1">
    <source>
        <dbReference type="EMBL" id="KAI8429929.1"/>
    </source>
</evidence>
<proteinExistence type="predicted"/>